<protein>
    <submittedName>
        <fullName evidence="2">Uncharacterized protein</fullName>
    </submittedName>
</protein>
<proteinExistence type="predicted"/>
<comment type="caution">
    <text evidence="2">The sequence shown here is derived from an EMBL/GenBank/DDBJ whole genome shotgun (WGS) entry which is preliminary data.</text>
</comment>
<evidence type="ECO:0000256" key="1">
    <source>
        <dbReference type="SAM" id="MobiDB-lite"/>
    </source>
</evidence>
<evidence type="ECO:0000313" key="3">
    <source>
        <dbReference type="Proteomes" id="UP000887159"/>
    </source>
</evidence>
<sequence length="95" mass="10949">MIHEEWRRRSVQLRRSIVSRINVVEEKTRRTKCRSAALATQRLLEHQGGLKDLLALTRVFDQSSASSFSSSSSLKTRDRSFGGSHIPRIKEEEPR</sequence>
<feature type="region of interest" description="Disordered" evidence="1">
    <location>
        <begin position="63"/>
        <end position="95"/>
    </location>
</feature>
<organism evidence="2 3">
    <name type="scientific">Trichonephila clavipes</name>
    <name type="common">Golden silk orbweaver</name>
    <name type="synonym">Nephila clavipes</name>
    <dbReference type="NCBI Taxonomy" id="2585209"/>
    <lineage>
        <taxon>Eukaryota</taxon>
        <taxon>Metazoa</taxon>
        <taxon>Ecdysozoa</taxon>
        <taxon>Arthropoda</taxon>
        <taxon>Chelicerata</taxon>
        <taxon>Arachnida</taxon>
        <taxon>Araneae</taxon>
        <taxon>Araneomorphae</taxon>
        <taxon>Entelegynae</taxon>
        <taxon>Araneoidea</taxon>
        <taxon>Nephilidae</taxon>
        <taxon>Trichonephila</taxon>
    </lineage>
</organism>
<evidence type="ECO:0000313" key="2">
    <source>
        <dbReference type="EMBL" id="GFX89314.1"/>
    </source>
</evidence>
<accession>A0A8X6RAZ6</accession>
<dbReference type="AlphaFoldDB" id="A0A8X6RAZ6"/>
<keyword evidence="3" id="KW-1185">Reference proteome</keyword>
<dbReference type="Proteomes" id="UP000887159">
    <property type="component" value="Unassembled WGS sequence"/>
</dbReference>
<feature type="compositionally biased region" description="Low complexity" evidence="1">
    <location>
        <begin position="63"/>
        <end position="73"/>
    </location>
</feature>
<gene>
    <name evidence="2" type="ORF">TNCV_1340131</name>
</gene>
<reference evidence="2" key="1">
    <citation type="submission" date="2020-08" db="EMBL/GenBank/DDBJ databases">
        <title>Multicomponent nature underlies the extraordinary mechanical properties of spider dragline silk.</title>
        <authorList>
            <person name="Kono N."/>
            <person name="Nakamura H."/>
            <person name="Mori M."/>
            <person name="Yoshida Y."/>
            <person name="Ohtoshi R."/>
            <person name="Malay A.D."/>
            <person name="Moran D.A.P."/>
            <person name="Tomita M."/>
            <person name="Numata K."/>
            <person name="Arakawa K."/>
        </authorList>
    </citation>
    <scope>NUCLEOTIDE SEQUENCE</scope>
</reference>
<name>A0A8X6RAZ6_TRICX</name>
<dbReference type="EMBL" id="BMAU01021069">
    <property type="protein sequence ID" value="GFX89314.1"/>
    <property type="molecule type" value="Genomic_DNA"/>
</dbReference>